<gene>
    <name evidence="1" type="ORF">GN958_ATG01351</name>
</gene>
<comment type="caution">
    <text evidence="1">The sequence shown here is derived from an EMBL/GenBank/DDBJ whole genome shotgun (WGS) entry which is preliminary data.</text>
</comment>
<sequence length="192" mass="21687">MTGIPAMRPGDTIFIPGPTASVTLDAIQTSQRQNVERVQQALVDIHRRASQVNNAVRATGRDARNKKKGTTKAQFDIGGFVLYADVWQHTRSKLCVKWCGPAQVVGTVSNWVFEIQNLVTGQRKEAHASRLKFYADSSFNVNEDPLQHIAHNSEGHIVESLLKARYNKNEKCHEIKVHWRGLDALEDLWERC</sequence>
<organism evidence="1 2">
    <name type="scientific">Phytophthora infestans</name>
    <name type="common">Potato late blight agent</name>
    <name type="synonym">Botrytis infestans</name>
    <dbReference type="NCBI Taxonomy" id="4787"/>
    <lineage>
        <taxon>Eukaryota</taxon>
        <taxon>Sar</taxon>
        <taxon>Stramenopiles</taxon>
        <taxon>Oomycota</taxon>
        <taxon>Peronosporomycetes</taxon>
        <taxon>Peronosporales</taxon>
        <taxon>Peronosporaceae</taxon>
        <taxon>Phytophthora</taxon>
    </lineage>
</organism>
<dbReference type="SUPFAM" id="SSF54160">
    <property type="entry name" value="Chromo domain-like"/>
    <property type="match status" value="1"/>
</dbReference>
<evidence type="ECO:0000313" key="2">
    <source>
        <dbReference type="Proteomes" id="UP000704712"/>
    </source>
</evidence>
<dbReference type="InterPro" id="IPR016197">
    <property type="entry name" value="Chromo-like_dom_sf"/>
</dbReference>
<dbReference type="Proteomes" id="UP000704712">
    <property type="component" value="Unassembled WGS sequence"/>
</dbReference>
<name>A0A8S9VA16_PHYIN</name>
<proteinExistence type="predicted"/>
<dbReference type="CDD" id="cd00024">
    <property type="entry name" value="CD_CSD"/>
    <property type="match status" value="1"/>
</dbReference>
<accession>A0A8S9VA16</accession>
<dbReference type="EMBL" id="JAACNO010000166">
    <property type="protein sequence ID" value="KAF4149473.1"/>
    <property type="molecule type" value="Genomic_DNA"/>
</dbReference>
<reference evidence="1" key="1">
    <citation type="submission" date="2020-03" db="EMBL/GenBank/DDBJ databases">
        <title>Hybrid Assembly of Korean Phytophthora infestans isolates.</title>
        <authorList>
            <person name="Prokchorchik M."/>
            <person name="Lee Y."/>
            <person name="Seo J."/>
            <person name="Cho J.-H."/>
            <person name="Park Y.-E."/>
            <person name="Jang D.-C."/>
            <person name="Im J.-S."/>
            <person name="Choi J.-G."/>
            <person name="Park H.-J."/>
            <person name="Lee G.-B."/>
            <person name="Lee Y.-G."/>
            <person name="Hong S.-Y."/>
            <person name="Cho K."/>
            <person name="Sohn K.H."/>
        </authorList>
    </citation>
    <scope>NUCLEOTIDE SEQUENCE</scope>
    <source>
        <strain evidence="1">KR_2_A2</strain>
    </source>
</reference>
<evidence type="ECO:0008006" key="3">
    <source>
        <dbReference type="Google" id="ProtNLM"/>
    </source>
</evidence>
<evidence type="ECO:0000313" key="1">
    <source>
        <dbReference type="EMBL" id="KAF4149473.1"/>
    </source>
</evidence>
<dbReference type="AlphaFoldDB" id="A0A8S9VA16"/>
<protein>
    <recommendedName>
        <fullName evidence="3">Chromo domain-containing protein</fullName>
    </recommendedName>
</protein>